<keyword evidence="4" id="KW-1185">Reference proteome</keyword>
<dbReference type="Proteomes" id="UP000023541">
    <property type="component" value="Unassembled WGS sequence"/>
</dbReference>
<accession>A0A023BRG9</accession>
<dbReference type="SUPFAM" id="SSF53474">
    <property type="entry name" value="alpha/beta-Hydrolases"/>
    <property type="match status" value="1"/>
</dbReference>
<protein>
    <recommendedName>
        <fullName evidence="2">AB hydrolase-1 domain-containing protein</fullName>
    </recommendedName>
</protein>
<dbReference type="InterPro" id="IPR029058">
    <property type="entry name" value="AB_hydrolase_fold"/>
</dbReference>
<evidence type="ECO:0000256" key="1">
    <source>
        <dbReference type="ARBA" id="ARBA00022801"/>
    </source>
</evidence>
<dbReference type="PANTHER" id="PTHR43798">
    <property type="entry name" value="MONOACYLGLYCEROL LIPASE"/>
    <property type="match status" value="1"/>
</dbReference>
<dbReference type="InterPro" id="IPR050266">
    <property type="entry name" value="AB_hydrolase_sf"/>
</dbReference>
<dbReference type="AlphaFoldDB" id="A0A023BRG9"/>
<reference evidence="3 4" key="1">
    <citation type="submission" date="2014-04" db="EMBL/GenBank/DDBJ databases">
        <title>Aquimarina sp. 22II-S11-z7 Genome Sequencing.</title>
        <authorList>
            <person name="Lai Q."/>
        </authorList>
    </citation>
    <scope>NUCLEOTIDE SEQUENCE [LARGE SCALE GENOMIC DNA]</scope>
    <source>
        <strain evidence="3 4">22II-S11-z7</strain>
    </source>
</reference>
<evidence type="ECO:0000313" key="3">
    <source>
        <dbReference type="EMBL" id="EZH72571.1"/>
    </source>
</evidence>
<dbReference type="GO" id="GO:0016787">
    <property type="term" value="F:hydrolase activity"/>
    <property type="evidence" value="ECO:0007669"/>
    <property type="project" value="UniProtKB-KW"/>
</dbReference>
<dbReference type="RefSeq" id="WP_034243742.1">
    <property type="nucleotide sequence ID" value="NZ_AQRA01000007.1"/>
</dbReference>
<feature type="domain" description="AB hydrolase-1" evidence="2">
    <location>
        <begin position="25"/>
        <end position="242"/>
    </location>
</feature>
<proteinExistence type="predicted"/>
<dbReference type="Pfam" id="PF00561">
    <property type="entry name" value="Abhydrolase_1"/>
    <property type="match status" value="1"/>
</dbReference>
<dbReference type="Gene3D" id="3.40.50.1820">
    <property type="entry name" value="alpha/beta hydrolase"/>
    <property type="match status" value="1"/>
</dbReference>
<dbReference type="STRING" id="1317122.ATO12_20770"/>
<name>A0A023BRG9_9FLAO</name>
<dbReference type="OrthoDB" id="252464at2"/>
<keyword evidence="1" id="KW-0378">Hydrolase</keyword>
<gene>
    <name evidence="3" type="ORF">ATO12_20770</name>
</gene>
<evidence type="ECO:0000313" key="4">
    <source>
        <dbReference type="Proteomes" id="UP000023541"/>
    </source>
</evidence>
<dbReference type="PANTHER" id="PTHR43798:SF31">
    <property type="entry name" value="AB HYDROLASE SUPERFAMILY PROTEIN YCLE"/>
    <property type="match status" value="1"/>
</dbReference>
<dbReference type="GO" id="GO:0016020">
    <property type="term" value="C:membrane"/>
    <property type="evidence" value="ECO:0007669"/>
    <property type="project" value="TreeGrafter"/>
</dbReference>
<dbReference type="eggNOG" id="COG2267">
    <property type="taxonomic scope" value="Bacteria"/>
</dbReference>
<organism evidence="3 4">
    <name type="scientific">Aquimarina atlantica</name>
    <dbReference type="NCBI Taxonomy" id="1317122"/>
    <lineage>
        <taxon>Bacteria</taxon>
        <taxon>Pseudomonadati</taxon>
        <taxon>Bacteroidota</taxon>
        <taxon>Flavobacteriia</taxon>
        <taxon>Flavobacteriales</taxon>
        <taxon>Flavobacteriaceae</taxon>
        <taxon>Aquimarina</taxon>
    </lineage>
</organism>
<evidence type="ECO:0000259" key="2">
    <source>
        <dbReference type="Pfam" id="PF00561"/>
    </source>
</evidence>
<sequence>MKIKVLDGIFIRYNIVDKTKQSIWFLHGFADSGLAYTEVFSSDLASEFNLYVVDLPGFGVSPVNSNYVSIKEQAGLLSQVIEKETENNVEINIVAHSIGALIGTWVCQQLASKINHYINIEGNLTEADSYFSSKPLQYNTAEEFTRFFEKKIFEKATKEERYKRYYCSFRLSEPQGMRNWGITSQEHIKDNQCGFEFKDLTCNKVYIWGDLDTPKDTQNFIKEHNIPNKLYKGVGHWHMLENAKHFYTDISEMIKKVYFI</sequence>
<dbReference type="InterPro" id="IPR000073">
    <property type="entry name" value="AB_hydrolase_1"/>
</dbReference>
<dbReference type="EMBL" id="AQRA01000007">
    <property type="protein sequence ID" value="EZH72571.1"/>
    <property type="molecule type" value="Genomic_DNA"/>
</dbReference>
<comment type="caution">
    <text evidence="3">The sequence shown here is derived from an EMBL/GenBank/DDBJ whole genome shotgun (WGS) entry which is preliminary data.</text>
</comment>